<keyword evidence="3 6" id="KW-0812">Transmembrane</keyword>
<evidence type="ECO:0000256" key="3">
    <source>
        <dbReference type="ARBA" id="ARBA00022692"/>
    </source>
</evidence>
<dbReference type="InterPro" id="IPR002797">
    <property type="entry name" value="Polysacc_synth"/>
</dbReference>
<dbReference type="EMBL" id="BAAACG010000019">
    <property type="protein sequence ID" value="GAA0747842.1"/>
    <property type="molecule type" value="Genomic_DNA"/>
</dbReference>
<dbReference type="InterPro" id="IPR050833">
    <property type="entry name" value="Poly_Biosynth_Transport"/>
</dbReference>
<feature type="transmembrane region" description="Helical" evidence="6">
    <location>
        <begin position="292"/>
        <end position="310"/>
    </location>
</feature>
<evidence type="ECO:0000313" key="7">
    <source>
        <dbReference type="EMBL" id="GAA0747842.1"/>
    </source>
</evidence>
<dbReference type="PANTHER" id="PTHR30250:SF11">
    <property type="entry name" value="O-ANTIGEN TRANSPORTER-RELATED"/>
    <property type="match status" value="1"/>
</dbReference>
<feature type="transmembrane region" description="Helical" evidence="6">
    <location>
        <begin position="50"/>
        <end position="68"/>
    </location>
</feature>
<reference evidence="7 8" key="1">
    <citation type="journal article" date="2019" name="Int. J. Syst. Evol. Microbiol.">
        <title>The Global Catalogue of Microorganisms (GCM) 10K type strain sequencing project: providing services to taxonomists for standard genome sequencing and annotation.</title>
        <authorList>
            <consortium name="The Broad Institute Genomics Platform"/>
            <consortium name="The Broad Institute Genome Sequencing Center for Infectious Disease"/>
            <person name="Wu L."/>
            <person name="Ma J."/>
        </authorList>
    </citation>
    <scope>NUCLEOTIDE SEQUENCE [LARGE SCALE GENOMIC DNA]</scope>
    <source>
        <strain evidence="7 8">JCM 1407</strain>
    </source>
</reference>
<feature type="transmembrane region" description="Helical" evidence="6">
    <location>
        <begin position="80"/>
        <end position="102"/>
    </location>
</feature>
<sequence>MSDTPKDFIKRFIAFSMGPIFSAVLGFIIVPVTTYFVVPEELGKSSMYTMLLSISTLFIYLGLDQAFVREFNIEEDKKKLFLNSLIVPFIFSIVVGILYIIFYEKISISLFESKQRYIIVMLAIALPFTVIDRFNLLLLRMQEKARIYSLMNIMNKLLNMIVLIPYLLYIDKSFKGIVTATFISLIMTVLIEFYFTKEYWLNKFKLDYALLNKIFRYGFPLIPASVIVWFLNSMDKIAMRQWSTFNEIGLYSAAFKIVTVLNIIQQAFCTFWSPTAFRWYEEGAENSRYEKVSKIVMCFMSFMFIGIVLFRNLIIKIMSPDYVSASVIVPFLLFLPIMYTVSEATTLGISFSRKTGYNILVSVVAAVVNYILNYSLVPKYGALGASIATGICYVVFFWMRTLISRKLWFKFEIKFYILNTIFMVLLASVDVMYNNVLVNLIISFVIIFINRRQIFDIFNYGKMFFKRKNDNLCN</sequence>
<keyword evidence="2" id="KW-1003">Cell membrane</keyword>
<feature type="transmembrane region" description="Helical" evidence="6">
    <location>
        <begin position="382"/>
        <end position="403"/>
    </location>
</feature>
<keyword evidence="5 6" id="KW-0472">Membrane</keyword>
<protein>
    <submittedName>
        <fullName evidence="7">Oligosaccharide flippase family protein</fullName>
    </submittedName>
</protein>
<feature type="transmembrane region" description="Helical" evidence="6">
    <location>
        <begin position="176"/>
        <end position="194"/>
    </location>
</feature>
<feature type="transmembrane region" description="Helical" evidence="6">
    <location>
        <begin position="117"/>
        <end position="138"/>
    </location>
</feature>
<feature type="transmembrane region" description="Helical" evidence="6">
    <location>
        <begin position="439"/>
        <end position="458"/>
    </location>
</feature>
<comment type="caution">
    <text evidence="7">The sequence shown here is derived from an EMBL/GenBank/DDBJ whole genome shotgun (WGS) entry which is preliminary data.</text>
</comment>
<feature type="transmembrane region" description="Helical" evidence="6">
    <location>
        <begin position="12"/>
        <end position="38"/>
    </location>
</feature>
<keyword evidence="8" id="KW-1185">Reference proteome</keyword>
<feature type="transmembrane region" description="Helical" evidence="6">
    <location>
        <begin position="251"/>
        <end position="272"/>
    </location>
</feature>
<feature type="transmembrane region" description="Helical" evidence="6">
    <location>
        <begin position="322"/>
        <end position="344"/>
    </location>
</feature>
<feature type="transmembrane region" description="Helical" evidence="6">
    <location>
        <begin position="214"/>
        <end position="231"/>
    </location>
</feature>
<evidence type="ECO:0000256" key="6">
    <source>
        <dbReference type="SAM" id="Phobius"/>
    </source>
</evidence>
<evidence type="ECO:0000256" key="5">
    <source>
        <dbReference type="ARBA" id="ARBA00023136"/>
    </source>
</evidence>
<accession>A0ABN1JWA0</accession>
<evidence type="ECO:0000256" key="4">
    <source>
        <dbReference type="ARBA" id="ARBA00022989"/>
    </source>
</evidence>
<feature type="transmembrane region" description="Helical" evidence="6">
    <location>
        <begin position="415"/>
        <end position="433"/>
    </location>
</feature>
<organism evidence="7 8">
    <name type="scientific">Clostridium oceanicum</name>
    <dbReference type="NCBI Taxonomy" id="1543"/>
    <lineage>
        <taxon>Bacteria</taxon>
        <taxon>Bacillati</taxon>
        <taxon>Bacillota</taxon>
        <taxon>Clostridia</taxon>
        <taxon>Eubacteriales</taxon>
        <taxon>Clostridiaceae</taxon>
        <taxon>Clostridium</taxon>
    </lineage>
</organism>
<evidence type="ECO:0000313" key="8">
    <source>
        <dbReference type="Proteomes" id="UP001501510"/>
    </source>
</evidence>
<proteinExistence type="predicted"/>
<evidence type="ECO:0000256" key="1">
    <source>
        <dbReference type="ARBA" id="ARBA00004651"/>
    </source>
</evidence>
<dbReference type="PANTHER" id="PTHR30250">
    <property type="entry name" value="PST FAMILY PREDICTED COLANIC ACID TRANSPORTER"/>
    <property type="match status" value="1"/>
</dbReference>
<feature type="transmembrane region" description="Helical" evidence="6">
    <location>
        <begin position="356"/>
        <end position="376"/>
    </location>
</feature>
<name>A0ABN1JWA0_9CLOT</name>
<dbReference type="RefSeq" id="WP_343764284.1">
    <property type="nucleotide sequence ID" value="NZ_BAAACG010000019.1"/>
</dbReference>
<keyword evidence="4 6" id="KW-1133">Transmembrane helix</keyword>
<dbReference type="Pfam" id="PF01943">
    <property type="entry name" value="Polysacc_synt"/>
    <property type="match status" value="1"/>
</dbReference>
<evidence type="ECO:0000256" key="2">
    <source>
        <dbReference type="ARBA" id="ARBA00022475"/>
    </source>
</evidence>
<comment type="subcellular location">
    <subcellularLocation>
        <location evidence="1">Cell membrane</location>
        <topology evidence="1">Multi-pass membrane protein</topology>
    </subcellularLocation>
</comment>
<gene>
    <name evidence="7" type="ORF">GCM10008906_37410</name>
</gene>
<feature type="transmembrane region" description="Helical" evidence="6">
    <location>
        <begin position="150"/>
        <end position="170"/>
    </location>
</feature>
<dbReference type="Proteomes" id="UP001501510">
    <property type="component" value="Unassembled WGS sequence"/>
</dbReference>